<dbReference type="InterPro" id="IPR018644">
    <property type="entry name" value="DUF2071"/>
</dbReference>
<keyword evidence="3" id="KW-1185">Reference proteome</keyword>
<dbReference type="AlphaFoldDB" id="A0A518DVP1"/>
<protein>
    <submittedName>
        <fullName evidence="2">Uncharacterized protein</fullName>
    </submittedName>
</protein>
<keyword evidence="1" id="KW-0812">Transmembrane</keyword>
<keyword evidence="1" id="KW-0472">Membrane</keyword>
<feature type="transmembrane region" description="Helical" evidence="1">
    <location>
        <begin position="188"/>
        <end position="212"/>
    </location>
</feature>
<gene>
    <name evidence="2" type="ORF">Pla8534_37120</name>
</gene>
<evidence type="ECO:0000256" key="1">
    <source>
        <dbReference type="SAM" id="Phobius"/>
    </source>
</evidence>
<organism evidence="2 3">
    <name type="scientific">Lignipirellula cremea</name>
    <dbReference type="NCBI Taxonomy" id="2528010"/>
    <lineage>
        <taxon>Bacteria</taxon>
        <taxon>Pseudomonadati</taxon>
        <taxon>Planctomycetota</taxon>
        <taxon>Planctomycetia</taxon>
        <taxon>Pirellulales</taxon>
        <taxon>Pirellulaceae</taxon>
        <taxon>Lignipirellula</taxon>
    </lineage>
</organism>
<dbReference type="RefSeq" id="WP_145054578.1">
    <property type="nucleotide sequence ID" value="NZ_CP036433.1"/>
</dbReference>
<dbReference type="Proteomes" id="UP000317648">
    <property type="component" value="Chromosome"/>
</dbReference>
<dbReference type="EMBL" id="CP036433">
    <property type="protein sequence ID" value="QDU95893.1"/>
    <property type="molecule type" value="Genomic_DNA"/>
</dbReference>
<feature type="transmembrane region" description="Helical" evidence="1">
    <location>
        <begin position="232"/>
        <end position="250"/>
    </location>
</feature>
<feature type="transmembrane region" description="Helical" evidence="1">
    <location>
        <begin position="65"/>
        <end position="87"/>
    </location>
</feature>
<accession>A0A518DVP1</accession>
<sequence>MNFPFRSISRYRLLLPVVLLSAVLHAVAVAAMLLAIQPGFDFLATFPQRAAYVAEHGWLWRLGWIPWQLTAASDLAVSILLAMYLAVHRRDSPALRLAFLAAMASVVATVAAIVPEQWAECYLLTGYVPLAQSAVANGASGESLDAFAAAEKWALLMTGVCGNTGYTCMALLWTAATVLAAPSSWRRAAFALVGLISCAAFAGASVLLWQSVPAATAAGVYPYADQLLACNALGFGLLIPWMVWMAVLLGDGHHQRWPRDDDALHRFRWPAGSLWSCLLPAGPGLRDVARCTFGGLPAPVLASDITDVVYVSWLVPADRVKALLPPPLRPHCLGDLTFVTVLSYQHHYFGPELAGRLRRLFPSPVQSNWRFYLEPETDTAERDGIYFFATCIGHPLLASASRWMSDGLPSHYPQRITHQADGGRYETRIDPGNGSASALHVEVETFPGGTGSRTLPPNLAEHFDSWSAAVQYLIEQNRAVGVIPAHGRIYESRIEIPIDGALVLPAQVIGPITSPLLEPLVAGCDPFAFVVPSVPFRATGEKWTCKLRVLGE</sequence>
<feature type="transmembrane region" description="Helical" evidence="1">
    <location>
        <begin position="94"/>
        <end position="114"/>
    </location>
</feature>
<keyword evidence="1" id="KW-1133">Transmembrane helix</keyword>
<proteinExistence type="predicted"/>
<feature type="transmembrane region" description="Helical" evidence="1">
    <location>
        <begin position="153"/>
        <end position="176"/>
    </location>
</feature>
<name>A0A518DVP1_9BACT</name>
<dbReference type="KEGG" id="lcre:Pla8534_37120"/>
<evidence type="ECO:0000313" key="2">
    <source>
        <dbReference type="EMBL" id="QDU95893.1"/>
    </source>
</evidence>
<reference evidence="2 3" key="1">
    <citation type="submission" date="2019-02" db="EMBL/GenBank/DDBJ databases">
        <title>Deep-cultivation of Planctomycetes and their phenomic and genomic characterization uncovers novel biology.</title>
        <authorList>
            <person name="Wiegand S."/>
            <person name="Jogler M."/>
            <person name="Boedeker C."/>
            <person name="Pinto D."/>
            <person name="Vollmers J."/>
            <person name="Rivas-Marin E."/>
            <person name="Kohn T."/>
            <person name="Peeters S.H."/>
            <person name="Heuer A."/>
            <person name="Rast P."/>
            <person name="Oberbeckmann S."/>
            <person name="Bunk B."/>
            <person name="Jeske O."/>
            <person name="Meyerdierks A."/>
            <person name="Storesund J.E."/>
            <person name="Kallscheuer N."/>
            <person name="Luecker S."/>
            <person name="Lage O.M."/>
            <person name="Pohl T."/>
            <person name="Merkel B.J."/>
            <person name="Hornburger P."/>
            <person name="Mueller R.-W."/>
            <person name="Bruemmer F."/>
            <person name="Labrenz M."/>
            <person name="Spormann A.M."/>
            <person name="Op den Camp H."/>
            <person name="Overmann J."/>
            <person name="Amann R."/>
            <person name="Jetten M.S.M."/>
            <person name="Mascher T."/>
            <person name="Medema M.H."/>
            <person name="Devos D.P."/>
            <person name="Kaster A.-K."/>
            <person name="Ovreas L."/>
            <person name="Rohde M."/>
            <person name="Galperin M.Y."/>
            <person name="Jogler C."/>
        </authorList>
    </citation>
    <scope>NUCLEOTIDE SEQUENCE [LARGE SCALE GENOMIC DNA]</scope>
    <source>
        <strain evidence="2 3">Pla85_3_4</strain>
    </source>
</reference>
<dbReference type="OrthoDB" id="700978at2"/>
<dbReference type="Pfam" id="PF09844">
    <property type="entry name" value="DUF2071"/>
    <property type="match status" value="1"/>
</dbReference>
<evidence type="ECO:0000313" key="3">
    <source>
        <dbReference type="Proteomes" id="UP000317648"/>
    </source>
</evidence>